<organism evidence="2">
    <name type="scientific">viral metagenome</name>
    <dbReference type="NCBI Taxonomy" id="1070528"/>
    <lineage>
        <taxon>unclassified sequences</taxon>
        <taxon>metagenomes</taxon>
        <taxon>organismal metagenomes</taxon>
    </lineage>
</organism>
<evidence type="ECO:0000313" key="2">
    <source>
        <dbReference type="EMBL" id="QHS78638.1"/>
    </source>
</evidence>
<dbReference type="SUPFAM" id="SSF54292">
    <property type="entry name" value="2Fe-2S ferredoxin-like"/>
    <property type="match status" value="1"/>
</dbReference>
<dbReference type="GO" id="GO:0051536">
    <property type="term" value="F:iron-sulfur cluster binding"/>
    <property type="evidence" value="ECO:0007669"/>
    <property type="project" value="InterPro"/>
</dbReference>
<evidence type="ECO:0000259" key="1">
    <source>
        <dbReference type="Pfam" id="PF13085"/>
    </source>
</evidence>
<sequence>MLGRLQKIPVISTFKIYKTPLCLFPHIYGLDELPKKNTIMHALKYIKNNLDNDLIIPNCSKYGCDDCLMKINDEMRYACYTKISKVNVIHLEPKPIYYAYELNSFKKNYQELEVGLSYGHLCAA</sequence>
<dbReference type="GO" id="GO:0009055">
    <property type="term" value="F:electron transfer activity"/>
    <property type="evidence" value="ECO:0007669"/>
    <property type="project" value="InterPro"/>
</dbReference>
<dbReference type="Pfam" id="PF13085">
    <property type="entry name" value="Fer2_3"/>
    <property type="match status" value="1"/>
</dbReference>
<dbReference type="InterPro" id="IPR012675">
    <property type="entry name" value="Beta-grasp_dom_sf"/>
</dbReference>
<name>A0A6C0AFU9_9ZZZZ</name>
<proteinExistence type="predicted"/>
<accession>A0A6C0AFU9</accession>
<protein>
    <recommendedName>
        <fullName evidence="1">Succinate dehydogenase/fumarate reductase N-terminal domain-containing protein</fullName>
    </recommendedName>
</protein>
<dbReference type="EMBL" id="MN740601">
    <property type="protein sequence ID" value="QHS78638.1"/>
    <property type="molecule type" value="Genomic_DNA"/>
</dbReference>
<reference evidence="2" key="1">
    <citation type="journal article" date="2020" name="Nature">
        <title>Giant virus diversity and host interactions through global metagenomics.</title>
        <authorList>
            <person name="Schulz F."/>
            <person name="Roux S."/>
            <person name="Paez-Espino D."/>
            <person name="Jungbluth S."/>
            <person name="Walsh D.A."/>
            <person name="Denef V.J."/>
            <person name="McMahon K.D."/>
            <person name="Konstantinidis K.T."/>
            <person name="Eloe-Fadrosh E.A."/>
            <person name="Kyrpides N.C."/>
            <person name="Woyke T."/>
        </authorList>
    </citation>
    <scope>NUCLEOTIDE SEQUENCE</scope>
    <source>
        <strain evidence="2">GVMAG-S-1024976-23</strain>
    </source>
</reference>
<dbReference type="Gene3D" id="3.10.20.30">
    <property type="match status" value="1"/>
</dbReference>
<feature type="domain" description="Succinate dehydogenase/fumarate reductase N-terminal" evidence="1">
    <location>
        <begin position="32"/>
        <end position="93"/>
    </location>
</feature>
<dbReference type="InterPro" id="IPR036010">
    <property type="entry name" value="2Fe-2S_ferredoxin-like_sf"/>
</dbReference>
<dbReference type="InterPro" id="IPR025192">
    <property type="entry name" value="Succ_DH/fum_Rdtase_N"/>
</dbReference>
<dbReference type="AlphaFoldDB" id="A0A6C0AFU9"/>